<dbReference type="InterPro" id="IPR015943">
    <property type="entry name" value="WD40/YVTN_repeat-like_dom_sf"/>
</dbReference>
<dbReference type="AlphaFoldDB" id="A0A3S0ZYH3"/>
<feature type="coiled-coil region" evidence="4">
    <location>
        <begin position="1219"/>
        <end position="1246"/>
    </location>
</feature>
<dbReference type="PROSITE" id="PS50082">
    <property type="entry name" value="WD_REPEATS_2"/>
    <property type="match status" value="4"/>
</dbReference>
<feature type="compositionally biased region" description="Polar residues" evidence="5">
    <location>
        <begin position="827"/>
        <end position="836"/>
    </location>
</feature>
<dbReference type="Proteomes" id="UP000271974">
    <property type="component" value="Unassembled WGS sequence"/>
</dbReference>
<evidence type="ECO:0000313" key="7">
    <source>
        <dbReference type="EMBL" id="RUS89801.1"/>
    </source>
</evidence>
<feature type="repeat" description="WD" evidence="3">
    <location>
        <begin position="666"/>
        <end position="688"/>
    </location>
</feature>
<keyword evidence="2" id="KW-0677">Repeat</keyword>
<dbReference type="InterPro" id="IPR036322">
    <property type="entry name" value="WD40_repeat_dom_sf"/>
</dbReference>
<dbReference type="PANTHER" id="PTHR19872">
    <property type="entry name" value="UBIQUITIN LIGASE SPECIFICITY FACTOR/HREP PROTEIN"/>
    <property type="match status" value="1"/>
</dbReference>
<dbReference type="InterPro" id="IPR036047">
    <property type="entry name" value="F-box-like_dom_sf"/>
</dbReference>
<dbReference type="CDD" id="cd00200">
    <property type="entry name" value="WD40"/>
    <property type="match status" value="1"/>
</dbReference>
<evidence type="ECO:0000256" key="3">
    <source>
        <dbReference type="PROSITE-ProRule" id="PRU00221"/>
    </source>
</evidence>
<dbReference type="SMART" id="SM00320">
    <property type="entry name" value="WD40"/>
    <property type="match status" value="5"/>
</dbReference>
<feature type="region of interest" description="Disordered" evidence="5">
    <location>
        <begin position="982"/>
        <end position="1070"/>
    </location>
</feature>
<dbReference type="PROSITE" id="PS50294">
    <property type="entry name" value="WD_REPEATS_REGION"/>
    <property type="match status" value="2"/>
</dbReference>
<dbReference type="InterPro" id="IPR019775">
    <property type="entry name" value="WD40_repeat_CS"/>
</dbReference>
<evidence type="ECO:0000256" key="4">
    <source>
        <dbReference type="SAM" id="Coils"/>
    </source>
</evidence>
<dbReference type="SUPFAM" id="SSF50978">
    <property type="entry name" value="WD40 repeat-like"/>
    <property type="match status" value="1"/>
</dbReference>
<feature type="compositionally biased region" description="Polar residues" evidence="5">
    <location>
        <begin position="800"/>
        <end position="820"/>
    </location>
</feature>
<dbReference type="STRING" id="188477.A0A3S0ZYH3"/>
<name>A0A3S0ZYH3_ELYCH</name>
<protein>
    <recommendedName>
        <fullName evidence="6">F-box domain-containing protein</fullName>
    </recommendedName>
</protein>
<organism evidence="7 8">
    <name type="scientific">Elysia chlorotica</name>
    <name type="common">Eastern emerald elysia</name>
    <name type="synonym">Sea slug</name>
    <dbReference type="NCBI Taxonomy" id="188477"/>
    <lineage>
        <taxon>Eukaryota</taxon>
        <taxon>Metazoa</taxon>
        <taxon>Spiralia</taxon>
        <taxon>Lophotrochozoa</taxon>
        <taxon>Mollusca</taxon>
        <taxon>Gastropoda</taxon>
        <taxon>Heterobranchia</taxon>
        <taxon>Euthyneura</taxon>
        <taxon>Panpulmonata</taxon>
        <taxon>Sacoglossa</taxon>
        <taxon>Placobranchoidea</taxon>
        <taxon>Plakobranchidae</taxon>
        <taxon>Elysia</taxon>
    </lineage>
</organism>
<dbReference type="Gene3D" id="2.130.10.10">
    <property type="entry name" value="YVTN repeat-like/Quinoprotein amine dehydrogenase"/>
    <property type="match status" value="1"/>
</dbReference>
<dbReference type="CDD" id="cd22136">
    <property type="entry name" value="F-box_FBXW10"/>
    <property type="match status" value="1"/>
</dbReference>
<feature type="compositionally biased region" description="Polar residues" evidence="5">
    <location>
        <begin position="1049"/>
        <end position="1065"/>
    </location>
</feature>
<dbReference type="InterPro" id="IPR001810">
    <property type="entry name" value="F-box_dom"/>
</dbReference>
<evidence type="ECO:0000256" key="2">
    <source>
        <dbReference type="ARBA" id="ARBA00022737"/>
    </source>
</evidence>
<dbReference type="PROSITE" id="PS00678">
    <property type="entry name" value="WD_REPEATS_1"/>
    <property type="match status" value="1"/>
</dbReference>
<comment type="caution">
    <text evidence="7">The sequence shown here is derived from an EMBL/GenBank/DDBJ whole genome shotgun (WGS) entry which is preliminary data.</text>
</comment>
<evidence type="ECO:0000256" key="1">
    <source>
        <dbReference type="ARBA" id="ARBA00022574"/>
    </source>
</evidence>
<dbReference type="InterPro" id="IPR051075">
    <property type="entry name" value="SCF_subunit_WD-repeat"/>
</dbReference>
<feature type="region of interest" description="Disordered" evidence="5">
    <location>
        <begin position="1137"/>
        <end position="1158"/>
    </location>
</feature>
<feature type="domain" description="F-box" evidence="6">
    <location>
        <begin position="316"/>
        <end position="353"/>
    </location>
</feature>
<dbReference type="PANTHER" id="PTHR19872:SF7">
    <property type="entry name" value="F-BOX AND WD REPEAT DOMAIN CONTAINING PROTEIN 10B-RELATED"/>
    <property type="match status" value="1"/>
</dbReference>
<proteinExistence type="predicted"/>
<dbReference type="Pfam" id="PF00400">
    <property type="entry name" value="WD40"/>
    <property type="match status" value="4"/>
</dbReference>
<feature type="region of interest" description="Disordered" evidence="5">
    <location>
        <begin position="266"/>
        <end position="285"/>
    </location>
</feature>
<feature type="region of interest" description="Disordered" evidence="5">
    <location>
        <begin position="1180"/>
        <end position="1199"/>
    </location>
</feature>
<dbReference type="InterPro" id="IPR001680">
    <property type="entry name" value="WD40_rpt"/>
</dbReference>
<accession>A0A3S0ZYH3</accession>
<keyword evidence="1 3" id="KW-0853">WD repeat</keyword>
<reference evidence="7 8" key="1">
    <citation type="submission" date="2019-01" db="EMBL/GenBank/DDBJ databases">
        <title>A draft genome assembly of the solar-powered sea slug Elysia chlorotica.</title>
        <authorList>
            <person name="Cai H."/>
            <person name="Li Q."/>
            <person name="Fang X."/>
            <person name="Li J."/>
            <person name="Curtis N.E."/>
            <person name="Altenburger A."/>
            <person name="Shibata T."/>
            <person name="Feng M."/>
            <person name="Maeda T."/>
            <person name="Schwartz J.A."/>
            <person name="Shigenobu S."/>
            <person name="Lundholm N."/>
            <person name="Nishiyama T."/>
            <person name="Yang H."/>
            <person name="Hasebe M."/>
            <person name="Li S."/>
            <person name="Pierce S.K."/>
            <person name="Wang J."/>
        </authorList>
    </citation>
    <scope>NUCLEOTIDE SEQUENCE [LARGE SCALE GENOMIC DNA]</scope>
    <source>
        <strain evidence="7">EC2010</strain>
        <tissue evidence="7">Whole organism of an adult</tissue>
    </source>
</reference>
<feature type="repeat" description="WD" evidence="3">
    <location>
        <begin position="487"/>
        <end position="528"/>
    </location>
</feature>
<dbReference type="Pfam" id="PF00646">
    <property type="entry name" value="F-box"/>
    <property type="match status" value="1"/>
</dbReference>
<feature type="repeat" description="WD" evidence="3">
    <location>
        <begin position="529"/>
        <end position="568"/>
    </location>
</feature>
<feature type="repeat" description="WD" evidence="3">
    <location>
        <begin position="568"/>
        <end position="607"/>
    </location>
</feature>
<dbReference type="OrthoDB" id="674604at2759"/>
<feature type="compositionally biased region" description="Basic and acidic residues" evidence="5">
    <location>
        <begin position="1022"/>
        <end position="1048"/>
    </location>
</feature>
<keyword evidence="4" id="KW-0175">Coiled coil</keyword>
<evidence type="ECO:0000313" key="8">
    <source>
        <dbReference type="Proteomes" id="UP000271974"/>
    </source>
</evidence>
<keyword evidence="8" id="KW-1185">Reference proteome</keyword>
<feature type="compositionally biased region" description="Polar residues" evidence="5">
    <location>
        <begin position="1142"/>
        <end position="1158"/>
    </location>
</feature>
<evidence type="ECO:0000256" key="5">
    <source>
        <dbReference type="SAM" id="MobiDB-lite"/>
    </source>
</evidence>
<dbReference type="EMBL" id="RQTK01000047">
    <property type="protein sequence ID" value="RUS89801.1"/>
    <property type="molecule type" value="Genomic_DNA"/>
</dbReference>
<gene>
    <name evidence="7" type="ORF">EGW08_002413</name>
</gene>
<dbReference type="Gene3D" id="1.20.1280.50">
    <property type="match status" value="1"/>
</dbReference>
<sequence length="1262" mass="140209">MLEVMKPGTSSSQAGPQAKAHNAFLSLPKSLSEAMKHPSSLQEACEFNLGKALELRCVHSEAVTVCNQCESCTLTHKLRDVREWFYRFGDHSKKRLMLGLLRRTKSIDMLKNLVLLLQPTLNKDYTYARSRTNPSLETDTATMSSDRAISATTVEQITISLWEWYSRANYWTKMNFALSLLQMCGVNLLHNLYTQARTLLASEVKAAESVADEDLYEASSVVSTEHSHHSKAHPELELLSLSRTEYSPIVENPFTGEVIPIRTNNSAHHSTSKVPGALDHASSSGATDTLDPMILVIPTSAKAYAGVQKHKDFIRCLPVHLAKMILSKLDMASLYNALCVSPNWRKLAEEVRLEFGVNQQLREEVMLMQGAAAHGANPVYANDIDVLVPVLEPGTHEVVRTAEDVIETTFKSEISFETAFSGVSTKKVIMEERNVYCGAYNVMVVVDAEDSHRVMHTDGSHLIALGSKDRKVRFIDCDSGKETGPLITGHAGSVRCCFLAQERGIVLSGSYDTSVRCWSIETGQCLKILRGHQDTVMCITVVGDVVATGAKDNRCKIWSLETGKCKNTFKHRSPVLAVALSEEMCISGCEAGKVKVWELRSGDLIKVLTGHHGPVTGIKFDRWHIITASKDGYALAWSALGRHSRCLTALRHPKEVLCLEFKFLRVITGSADGRLRIWNMVTGQCCRIMRGNSRSDPILSIIALGDRITVNTLNNLLVMNFETVQWDYSLETDRVPPLVQYGSYNEAPVRAQPYSYIRAQRMKKAGATNTKIVHHDATVDKIGTEQVLLQHQYRATQLSHSAKGLSTRSLESAKRVQSGTRRPDTAAFSSPDQSLCESPRQDKRDMVEQFIATTGRRTVHSSPTHAHSQICGGKFKSRIRSAPSQFSVTIKETPEEDDSDATREVTNIGRRISWAFDKPLVPKNKDISLSEMKSLLRSQIRMRAESVVPPDFIYLTVSTIEKSLVDSETNYNTKLNMLEPKAGLLRKRPNSSPSRIDPRTKVPVDQLGLERFQSEDGTMSEISDHKSSVRSVKPKEQPKPPPVPEKESFSTMCTSTPVTPAQKSSLHPDRVRTTVPRGRIIRPVSAGPLGTDEAGLKSALLPHAPPIAHRPPRPVTAPVKVRPMSVKSVPASIAPSLPGAGTFSTRPRSQPTSSAYEANSNVPMLMYPKEVREKAAALKEQRKSRQAPMELGPDGRPLGKVSQYNQPMREHATFELRTHHQEEEHMANIEKRHAEQKRREQALQDKQRKALWLAMATGKMSS</sequence>
<feature type="region of interest" description="Disordered" evidence="5">
    <location>
        <begin position="800"/>
        <end position="844"/>
    </location>
</feature>
<dbReference type="SUPFAM" id="SSF81383">
    <property type="entry name" value="F-box domain"/>
    <property type="match status" value="1"/>
</dbReference>
<evidence type="ECO:0000259" key="6">
    <source>
        <dbReference type="Pfam" id="PF00646"/>
    </source>
</evidence>